<dbReference type="RefSeq" id="WP_136642922.1">
    <property type="nucleotide sequence ID" value="NZ_QYRT01000031.1"/>
</dbReference>
<evidence type="ECO:0000313" key="3">
    <source>
        <dbReference type="Proteomes" id="UP000306192"/>
    </source>
</evidence>
<protein>
    <submittedName>
        <fullName evidence="2">Uncharacterized protein</fullName>
    </submittedName>
</protein>
<proteinExistence type="predicted"/>
<evidence type="ECO:0000313" key="2">
    <source>
        <dbReference type="EMBL" id="TIH33799.1"/>
    </source>
</evidence>
<dbReference type="Proteomes" id="UP000306192">
    <property type="component" value="Unassembled WGS sequence"/>
</dbReference>
<feature type="transmembrane region" description="Helical" evidence="1">
    <location>
        <begin position="132"/>
        <end position="153"/>
    </location>
</feature>
<keyword evidence="1" id="KW-1133">Transmembrane helix</keyword>
<accession>A0A4T2BRW2</accession>
<keyword evidence="1" id="KW-0472">Membrane</keyword>
<feature type="transmembrane region" description="Helical" evidence="1">
    <location>
        <begin position="165"/>
        <end position="186"/>
    </location>
</feature>
<dbReference type="OrthoDB" id="5056816at2"/>
<feature type="transmembrane region" description="Helical" evidence="1">
    <location>
        <begin position="96"/>
        <end position="112"/>
    </location>
</feature>
<gene>
    <name evidence="2" type="ORF">D4765_14040</name>
</gene>
<organism evidence="2 3">
    <name type="scientific">Subtercola vilae</name>
    <dbReference type="NCBI Taxonomy" id="2056433"/>
    <lineage>
        <taxon>Bacteria</taxon>
        <taxon>Bacillati</taxon>
        <taxon>Actinomycetota</taxon>
        <taxon>Actinomycetes</taxon>
        <taxon>Micrococcales</taxon>
        <taxon>Microbacteriaceae</taxon>
        <taxon>Subtercola</taxon>
    </lineage>
</organism>
<feature type="transmembrane region" description="Helical" evidence="1">
    <location>
        <begin position="206"/>
        <end position="228"/>
    </location>
</feature>
<keyword evidence="3" id="KW-1185">Reference proteome</keyword>
<evidence type="ECO:0000256" key="1">
    <source>
        <dbReference type="SAM" id="Phobius"/>
    </source>
</evidence>
<feature type="transmembrane region" description="Helical" evidence="1">
    <location>
        <begin position="63"/>
        <end position="84"/>
    </location>
</feature>
<dbReference type="EMBL" id="QYRT01000031">
    <property type="protein sequence ID" value="TIH33799.1"/>
    <property type="molecule type" value="Genomic_DNA"/>
</dbReference>
<reference evidence="2 3" key="1">
    <citation type="journal article" date="2019" name="Microorganisms">
        <title>Systematic Affiliation and Genome Analysis of Subtercola vilae DB165(T) with Particular Emphasis on Cold Adaptation of an Isolate from a High-Altitude Cold Volcano Lake.</title>
        <authorList>
            <person name="Villalobos A.S."/>
            <person name="Wiese J."/>
            <person name="Imhoff J.F."/>
            <person name="Dorador C."/>
            <person name="Keller A."/>
            <person name="Hentschel U."/>
        </authorList>
    </citation>
    <scope>NUCLEOTIDE SEQUENCE [LARGE SCALE GENOMIC DNA]</scope>
    <source>
        <strain evidence="2 3">DB165</strain>
    </source>
</reference>
<dbReference type="AlphaFoldDB" id="A0A4T2BRW2"/>
<comment type="caution">
    <text evidence="2">The sequence shown here is derived from an EMBL/GenBank/DDBJ whole genome shotgun (WGS) entry which is preliminary data.</text>
</comment>
<keyword evidence="1" id="KW-0812">Transmembrane</keyword>
<name>A0A4T2BRW2_9MICO</name>
<sequence length="309" mass="34429">MLTYLIVFLILAVLFVTRASSAYRVPHARTSWLASGIGALAILTLGPVIPVEELDGFLGGTNLIYLVQCILATLAFSLFARAALITDTHLLLPARTWPVLLWCAVFCVPFFFIKRREPTADLFIRVHIDQLASVLCASLYMLGIAAISTRLLLGTRNKSDRVYWLFRLGATLAIAGIATQIAALILDHFKIGPYALADFFYDWFNPLFYGGVITIGLGMGVFAISRWGRTRRLKKRIRELENLLRARGIQVPSTSGDELSYAVYTLIVWITDNVINGDIVLSPEEALVVEESELWIERKLPQLDQLAAL</sequence>